<dbReference type="RefSeq" id="WP_039163878.1">
    <property type="nucleotide sequence ID" value="NZ_JPJQ01000036.1"/>
</dbReference>
<organism evidence="1 2">
    <name type="scientific">Gallibacterium anatis 4895</name>
    <dbReference type="NCBI Taxonomy" id="1396510"/>
    <lineage>
        <taxon>Bacteria</taxon>
        <taxon>Pseudomonadati</taxon>
        <taxon>Pseudomonadota</taxon>
        <taxon>Gammaproteobacteria</taxon>
        <taxon>Pasteurellales</taxon>
        <taxon>Pasteurellaceae</taxon>
        <taxon>Gallibacterium</taxon>
    </lineage>
</organism>
<evidence type="ECO:0000313" key="1">
    <source>
        <dbReference type="EMBL" id="KGQ61242.1"/>
    </source>
</evidence>
<dbReference type="AlphaFoldDB" id="A0A0A3A0K5"/>
<protein>
    <submittedName>
        <fullName evidence="1">Uncharacterized protein</fullName>
    </submittedName>
</protein>
<proteinExistence type="predicted"/>
<comment type="caution">
    <text evidence="1">The sequence shown here is derived from an EMBL/GenBank/DDBJ whole genome shotgun (WGS) entry which is preliminary data.</text>
</comment>
<dbReference type="EMBL" id="JPJQ01000036">
    <property type="protein sequence ID" value="KGQ61242.1"/>
    <property type="molecule type" value="Genomic_DNA"/>
</dbReference>
<reference evidence="1 2" key="1">
    <citation type="submission" date="2014-07" db="EMBL/GenBank/DDBJ databases">
        <title>Chaperone-usher fimbriae in a diverse selection of Gallibacterium genomes.</title>
        <authorList>
            <person name="Kudirkiene E."/>
            <person name="Bager R.J."/>
            <person name="Johnson T.J."/>
            <person name="Bojesen A.M."/>
        </authorList>
    </citation>
    <scope>NUCLEOTIDE SEQUENCE [LARGE SCALE GENOMIC DNA]</scope>
    <source>
        <strain evidence="1 2">4895</strain>
    </source>
</reference>
<name>A0A0A3A0K5_9PAST</name>
<accession>A0A0A3A0K5</accession>
<sequence length="451" mass="52693">MSNRNFVSESTIPQIIKNLNSMDIFNKKYIESEIISNETFKLFLEKYKNNISFYAKKLVKNSRSRLEYSINKKCYIYLENKNWFLSALISELFRDPFLSKNFNDISFNKLQEKMFYSLKNNKIKLVIGWGQAKRSCGNLKTNGYGVDFSEFYSLSVLQIIIESIKLISNKKVNVVVLTGGDRFSSALFVNQKENNKYDNQRKIIADMLSIDGISKIILMPYGENNVPLDDLNLFINNIPEIDVMDNIKTILLNIDWINILSNNISPHNICIPDGVRYLLNNGWSINDIILMSITSILDESNSEFWIKRVGNKVIFNEVVDFFYLVSIFSTKIYLSIHLMNKIEKVMSRTNLSDAIRLTVHTKKDRNDIPSIYLLGRDGGNRLSQHTCAVFYDKKLHFLTKLEMLLLNKEFKEVYVHDSLFKEGFKSDQPFIYVDKESESYLEDISKYRFFY</sequence>
<gene>
    <name evidence="1" type="ORF">IO48_08095</name>
</gene>
<evidence type="ECO:0000313" key="2">
    <source>
        <dbReference type="Proteomes" id="UP000030554"/>
    </source>
</evidence>
<dbReference type="Proteomes" id="UP000030554">
    <property type="component" value="Unassembled WGS sequence"/>
</dbReference>